<dbReference type="EMBL" id="AP019860">
    <property type="protein sequence ID" value="BBM87104.1"/>
    <property type="molecule type" value="Genomic_DNA"/>
</dbReference>
<keyword evidence="1" id="KW-0472">Membrane</keyword>
<keyword evidence="1" id="KW-1133">Transmembrane helix</keyword>
<keyword evidence="1" id="KW-0812">Transmembrane</keyword>
<name>A0A5S9ISH4_UABAM</name>
<accession>A0A5S9ISH4</accession>
<evidence type="ECO:0000313" key="2">
    <source>
        <dbReference type="EMBL" id="BBM87104.1"/>
    </source>
</evidence>
<evidence type="ECO:0000256" key="1">
    <source>
        <dbReference type="SAM" id="Phobius"/>
    </source>
</evidence>
<keyword evidence="3" id="KW-1185">Reference proteome</keyword>
<feature type="transmembrane region" description="Helical" evidence="1">
    <location>
        <begin position="6"/>
        <end position="26"/>
    </location>
</feature>
<organism evidence="2 3">
    <name type="scientific">Uabimicrobium amorphum</name>
    <dbReference type="NCBI Taxonomy" id="2596890"/>
    <lineage>
        <taxon>Bacteria</taxon>
        <taxon>Pseudomonadati</taxon>
        <taxon>Planctomycetota</taxon>
        <taxon>Candidatus Uabimicrobiia</taxon>
        <taxon>Candidatus Uabimicrobiales</taxon>
        <taxon>Candidatus Uabimicrobiaceae</taxon>
        <taxon>Candidatus Uabimicrobium</taxon>
    </lineage>
</organism>
<dbReference type="KEGG" id="uam:UABAM_05507"/>
<gene>
    <name evidence="2" type="ORF">UABAM_05507</name>
</gene>
<dbReference type="Proteomes" id="UP000326354">
    <property type="component" value="Chromosome"/>
</dbReference>
<proteinExistence type="predicted"/>
<dbReference type="AlphaFoldDB" id="A0A5S9ISH4"/>
<evidence type="ECO:0000313" key="3">
    <source>
        <dbReference type="Proteomes" id="UP000326354"/>
    </source>
</evidence>
<sequence>MFANEVLVGFLVGVAVVLVLGMPFLVMRTIWRIFGSVGNAVRWMFNIGNNTSTWLENKRQGHVVVEMRFKQQDQTLAYERLYLSFGEAKKLRKMTNNFSGQI</sequence>
<reference evidence="2 3" key="1">
    <citation type="submission" date="2019-08" db="EMBL/GenBank/DDBJ databases">
        <title>Complete genome sequence of Candidatus Uab amorphum.</title>
        <authorList>
            <person name="Shiratori T."/>
            <person name="Suzuki S."/>
            <person name="Kakizawa Y."/>
            <person name="Ishida K."/>
        </authorList>
    </citation>
    <scope>NUCLEOTIDE SEQUENCE [LARGE SCALE GENOMIC DNA]</scope>
    <source>
        <strain evidence="2 3">SRT547</strain>
    </source>
</reference>
<protein>
    <submittedName>
        <fullName evidence="2">Uncharacterized protein</fullName>
    </submittedName>
</protein>